<feature type="domain" description="Reverse transcriptase" evidence="1">
    <location>
        <begin position="1"/>
        <end position="217"/>
    </location>
</feature>
<gene>
    <name evidence="2" type="ORF">GIL414_LOCUS52423</name>
</gene>
<evidence type="ECO:0000313" key="3">
    <source>
        <dbReference type="Proteomes" id="UP000681720"/>
    </source>
</evidence>
<sequence>MKQRLMNILEQRNILPEHQAGFRPKKSTLNNIIRLTKYARNNLEQNGRRRHSAVILFDIKAAFDSVWHDGLIYKLNELRIPKYLMYYLISFLQNRTASIEIENSLSKLLHLNSGTPQGSPLSPLLYIIYTADSMNGVPEHTQYDLFADDTALWTSSNITSSLSSRLQQASDAFQSWSIARTILLYGYPILLQANDKIWERLQIIQNKSIRAALGLPIYTSVEYIHQVSNVPKIKEYAVSLLQRYIQTTTSSNDITLKNNLEEIFNQLRK</sequence>
<organism evidence="2 3">
    <name type="scientific">Rotaria magnacalcarata</name>
    <dbReference type="NCBI Taxonomy" id="392030"/>
    <lineage>
        <taxon>Eukaryota</taxon>
        <taxon>Metazoa</taxon>
        <taxon>Spiralia</taxon>
        <taxon>Gnathifera</taxon>
        <taxon>Rotifera</taxon>
        <taxon>Eurotatoria</taxon>
        <taxon>Bdelloidea</taxon>
        <taxon>Philodinida</taxon>
        <taxon>Philodinidae</taxon>
        <taxon>Rotaria</taxon>
    </lineage>
</organism>
<protein>
    <recommendedName>
        <fullName evidence="1">Reverse transcriptase domain-containing protein</fullName>
    </recommendedName>
</protein>
<dbReference type="InterPro" id="IPR000477">
    <property type="entry name" value="RT_dom"/>
</dbReference>
<name>A0A8S3CCX4_9BILA</name>
<comment type="caution">
    <text evidence="2">The sequence shown here is derived from an EMBL/GenBank/DDBJ whole genome shotgun (WGS) entry which is preliminary data.</text>
</comment>
<dbReference type="EMBL" id="CAJOBJ010179587">
    <property type="protein sequence ID" value="CAF4913137.1"/>
    <property type="molecule type" value="Genomic_DNA"/>
</dbReference>
<dbReference type="AlphaFoldDB" id="A0A8S3CCX4"/>
<dbReference type="PANTHER" id="PTHR19446">
    <property type="entry name" value="REVERSE TRANSCRIPTASES"/>
    <property type="match status" value="1"/>
</dbReference>
<evidence type="ECO:0000259" key="1">
    <source>
        <dbReference type="PROSITE" id="PS50878"/>
    </source>
</evidence>
<dbReference type="Proteomes" id="UP000681720">
    <property type="component" value="Unassembled WGS sequence"/>
</dbReference>
<dbReference type="PROSITE" id="PS50878">
    <property type="entry name" value="RT_POL"/>
    <property type="match status" value="1"/>
</dbReference>
<dbReference type="Pfam" id="PF00078">
    <property type="entry name" value="RVT_1"/>
    <property type="match status" value="1"/>
</dbReference>
<dbReference type="SUPFAM" id="SSF56672">
    <property type="entry name" value="DNA/RNA polymerases"/>
    <property type="match status" value="1"/>
</dbReference>
<reference evidence="2" key="1">
    <citation type="submission" date="2021-02" db="EMBL/GenBank/DDBJ databases">
        <authorList>
            <person name="Nowell W R."/>
        </authorList>
    </citation>
    <scope>NUCLEOTIDE SEQUENCE</scope>
</reference>
<proteinExistence type="predicted"/>
<dbReference type="InterPro" id="IPR043502">
    <property type="entry name" value="DNA/RNA_pol_sf"/>
</dbReference>
<evidence type="ECO:0000313" key="2">
    <source>
        <dbReference type="EMBL" id="CAF4913137.1"/>
    </source>
</evidence>
<accession>A0A8S3CCX4</accession>